<dbReference type="KEGG" id="cna:AB433_03980"/>
<dbReference type="PATRIC" id="fig|1348774.3.peg.829"/>
<dbReference type="STRING" id="1348774.AB433_03980"/>
<sequence>MNATAWPAPVREPATHVAPRLPHIDGRKGRDQFNTILALAFAAALLGLLLALRQAGYMSLATLELWGRALLATEGTIRAPSVAAAHPPLPYLFALTGNLFASGFGSAWPVMITALFFGLMVAGWSRAFRTEGFHAGAALFAIVLLATNPILLRSLAEGPGWAVMHCGLSMLAIGLFNLRRDHRITDVILVALALPVIMLSDPIGIVIVVAAIPAIALCVPDAQMRRSPIGVMLTMLFPGAFVFAGFGYTNWIFNGDPWAFLGGFTALLTAPPVSEKTLSLALSGLVATAPIISAMIVRTRRQRGVRRAAVGVTGAIVLAAIAAWAIRMWPSSVQMAALGIPLAMASATRWPRNRDRGEKPILALLAIGWTGGAVLVWAAPDAESERMRAALTGSPVPAADAELAALGMALQGHGEVLFDAEAAPAAIAYRGGAGGIDGASSMRFRIDGLRQTSFAPVQVVRSHRAPQGADAMGRTFPHLHEHGLPGYRLLHDGPQWRAWIKDSEQ</sequence>
<dbReference type="Proteomes" id="UP000035287">
    <property type="component" value="Chromosome"/>
</dbReference>
<proteinExistence type="predicted"/>
<dbReference type="RefSeq" id="WP_047820018.1">
    <property type="nucleotide sequence ID" value="NZ_CP011770.1"/>
</dbReference>
<protein>
    <submittedName>
        <fullName evidence="1">Uncharacterized protein</fullName>
    </submittedName>
</protein>
<evidence type="ECO:0000313" key="2">
    <source>
        <dbReference type="Proteomes" id="UP000035287"/>
    </source>
</evidence>
<reference evidence="1 2" key="1">
    <citation type="submission" date="2015-06" db="EMBL/GenBank/DDBJ databases">
        <authorList>
            <person name="Zeng Y."/>
            <person name="Huang Y."/>
        </authorList>
    </citation>
    <scope>NUCLEOTIDE SEQUENCE [LARGE SCALE GENOMIC DNA]</scope>
    <source>
        <strain evidence="1 2">PQ-2</strain>
    </source>
</reference>
<keyword evidence="2" id="KW-1185">Reference proteome</keyword>
<evidence type="ECO:0000313" key="1">
    <source>
        <dbReference type="EMBL" id="AKM09328.1"/>
    </source>
</evidence>
<organism evidence="1 2">
    <name type="scientific">Croceicoccus naphthovorans</name>
    <dbReference type="NCBI Taxonomy" id="1348774"/>
    <lineage>
        <taxon>Bacteria</taxon>
        <taxon>Pseudomonadati</taxon>
        <taxon>Pseudomonadota</taxon>
        <taxon>Alphaproteobacteria</taxon>
        <taxon>Sphingomonadales</taxon>
        <taxon>Erythrobacteraceae</taxon>
        <taxon>Croceicoccus</taxon>
    </lineage>
</organism>
<accession>A0A0G3XG05</accession>
<dbReference type="EMBL" id="CP011770">
    <property type="protein sequence ID" value="AKM09328.1"/>
    <property type="molecule type" value="Genomic_DNA"/>
</dbReference>
<gene>
    <name evidence="1" type="ORF">AB433_03980</name>
</gene>
<name>A0A0G3XG05_9SPHN</name>
<dbReference type="OrthoDB" id="7728002at2"/>
<dbReference type="AlphaFoldDB" id="A0A0G3XG05"/>